<keyword evidence="1" id="KW-1185">Reference proteome</keyword>
<dbReference type="WBParaSite" id="nRc.2.0.1.t38958-RA">
    <property type="protein sequence ID" value="nRc.2.0.1.t38958-RA"/>
    <property type="gene ID" value="nRc.2.0.1.g38958"/>
</dbReference>
<dbReference type="Proteomes" id="UP000887565">
    <property type="component" value="Unplaced"/>
</dbReference>
<reference evidence="2" key="1">
    <citation type="submission" date="2022-11" db="UniProtKB">
        <authorList>
            <consortium name="WormBaseParasite"/>
        </authorList>
    </citation>
    <scope>IDENTIFICATION</scope>
</reference>
<sequence length="87" mass="10008">MIRLLLIHLPVLIGQVVRVRPEYVFSGTTLQVPISMIHISWSHLAQFAYFTNYLVKLLFGLDMAESNIMAKFEIPTYALICDDCFTE</sequence>
<protein>
    <submittedName>
        <fullName evidence="2">Uncharacterized protein</fullName>
    </submittedName>
</protein>
<accession>A0A915KLQ7</accession>
<proteinExistence type="predicted"/>
<dbReference type="AlphaFoldDB" id="A0A915KLQ7"/>
<organism evidence="1 2">
    <name type="scientific">Romanomermis culicivorax</name>
    <name type="common">Nematode worm</name>
    <dbReference type="NCBI Taxonomy" id="13658"/>
    <lineage>
        <taxon>Eukaryota</taxon>
        <taxon>Metazoa</taxon>
        <taxon>Ecdysozoa</taxon>
        <taxon>Nematoda</taxon>
        <taxon>Enoplea</taxon>
        <taxon>Dorylaimia</taxon>
        <taxon>Mermithida</taxon>
        <taxon>Mermithoidea</taxon>
        <taxon>Mermithidae</taxon>
        <taxon>Romanomermis</taxon>
    </lineage>
</organism>
<evidence type="ECO:0000313" key="2">
    <source>
        <dbReference type="WBParaSite" id="nRc.2.0.1.t38958-RA"/>
    </source>
</evidence>
<name>A0A915KLQ7_ROMCU</name>
<evidence type="ECO:0000313" key="1">
    <source>
        <dbReference type="Proteomes" id="UP000887565"/>
    </source>
</evidence>